<reference evidence="1" key="1">
    <citation type="submission" date="2013-12" db="EMBL/GenBank/DDBJ databases">
        <title>The Genome Sequence of Aphanomyces invadans NJM9701.</title>
        <authorList>
            <consortium name="The Broad Institute Genomics Platform"/>
            <person name="Russ C."/>
            <person name="Tyler B."/>
            <person name="van West P."/>
            <person name="Dieguez-Uribeondo J."/>
            <person name="Young S.K."/>
            <person name="Zeng Q."/>
            <person name="Gargeya S."/>
            <person name="Fitzgerald M."/>
            <person name="Abouelleil A."/>
            <person name="Alvarado L."/>
            <person name="Chapman S.B."/>
            <person name="Gainer-Dewar J."/>
            <person name="Goldberg J."/>
            <person name="Griggs A."/>
            <person name="Gujja S."/>
            <person name="Hansen M."/>
            <person name="Howarth C."/>
            <person name="Imamovic A."/>
            <person name="Ireland A."/>
            <person name="Larimer J."/>
            <person name="McCowan C."/>
            <person name="Murphy C."/>
            <person name="Pearson M."/>
            <person name="Poon T.W."/>
            <person name="Priest M."/>
            <person name="Roberts A."/>
            <person name="Saif S."/>
            <person name="Shea T."/>
            <person name="Sykes S."/>
            <person name="Wortman J."/>
            <person name="Nusbaum C."/>
            <person name="Birren B."/>
        </authorList>
    </citation>
    <scope>NUCLEOTIDE SEQUENCE [LARGE SCALE GENOMIC DNA]</scope>
    <source>
        <strain evidence="1">NJM9701</strain>
    </source>
</reference>
<gene>
    <name evidence="1" type="ORF">H310_15071</name>
</gene>
<dbReference type="GeneID" id="20092121"/>
<sequence>MSARKKGNCRLKRTTALADVEAAAKATDPYHRWTFRALAESTGFASTRWRLVKAKNIRRRTSCVKPMLTDKHKTKRKGFFATQVNRRHYLWHGEKLRTTL</sequence>
<protein>
    <submittedName>
        <fullName evidence="1">Uncharacterized protein</fullName>
    </submittedName>
</protein>
<proteinExistence type="predicted"/>
<name>A0A024T816_9STRA</name>
<dbReference type="AlphaFoldDB" id="A0A024T816"/>
<dbReference type="EMBL" id="KI914108">
    <property type="protein sequence ID" value="ETV90098.1"/>
    <property type="molecule type" value="Genomic_DNA"/>
</dbReference>
<dbReference type="VEuPathDB" id="FungiDB:H310_15071"/>
<dbReference type="RefSeq" id="XP_008881271.1">
    <property type="nucleotide sequence ID" value="XM_008883049.1"/>
</dbReference>
<evidence type="ECO:0000313" key="1">
    <source>
        <dbReference type="EMBL" id="ETV90098.1"/>
    </source>
</evidence>
<accession>A0A024T816</accession>
<organism evidence="1">
    <name type="scientific">Aphanomyces invadans</name>
    <dbReference type="NCBI Taxonomy" id="157072"/>
    <lineage>
        <taxon>Eukaryota</taxon>
        <taxon>Sar</taxon>
        <taxon>Stramenopiles</taxon>
        <taxon>Oomycota</taxon>
        <taxon>Saprolegniomycetes</taxon>
        <taxon>Saprolegniales</taxon>
        <taxon>Verrucalvaceae</taxon>
        <taxon>Aphanomyces</taxon>
    </lineage>
</organism>